<keyword evidence="2" id="KW-1185">Reference proteome</keyword>
<reference evidence="1 2" key="1">
    <citation type="journal article" date="2022" name="Nat. Plants">
        <title>Genomes of leafy and leafless Platanthera orchids illuminate the evolution of mycoheterotrophy.</title>
        <authorList>
            <person name="Li M.H."/>
            <person name="Liu K.W."/>
            <person name="Li Z."/>
            <person name="Lu H.C."/>
            <person name="Ye Q.L."/>
            <person name="Zhang D."/>
            <person name="Wang J.Y."/>
            <person name="Li Y.F."/>
            <person name="Zhong Z.M."/>
            <person name="Liu X."/>
            <person name="Yu X."/>
            <person name="Liu D.K."/>
            <person name="Tu X.D."/>
            <person name="Liu B."/>
            <person name="Hao Y."/>
            <person name="Liao X.Y."/>
            <person name="Jiang Y.T."/>
            <person name="Sun W.H."/>
            <person name="Chen J."/>
            <person name="Chen Y.Q."/>
            <person name="Ai Y."/>
            <person name="Zhai J.W."/>
            <person name="Wu S.S."/>
            <person name="Zhou Z."/>
            <person name="Hsiao Y.Y."/>
            <person name="Wu W.L."/>
            <person name="Chen Y.Y."/>
            <person name="Lin Y.F."/>
            <person name="Hsu J.L."/>
            <person name="Li C.Y."/>
            <person name="Wang Z.W."/>
            <person name="Zhao X."/>
            <person name="Zhong W.Y."/>
            <person name="Ma X.K."/>
            <person name="Ma L."/>
            <person name="Huang J."/>
            <person name="Chen G.Z."/>
            <person name="Huang M.Z."/>
            <person name="Huang L."/>
            <person name="Peng D.H."/>
            <person name="Luo Y.B."/>
            <person name="Zou S.Q."/>
            <person name="Chen S.P."/>
            <person name="Lan S."/>
            <person name="Tsai W.C."/>
            <person name="Van de Peer Y."/>
            <person name="Liu Z.J."/>
        </authorList>
    </citation>
    <scope>NUCLEOTIDE SEQUENCE [LARGE SCALE GENOMIC DNA]</scope>
    <source>
        <strain evidence="1">Lor287</strain>
    </source>
</reference>
<dbReference type="AlphaFoldDB" id="A0AAP0G6R4"/>
<evidence type="ECO:0000313" key="2">
    <source>
        <dbReference type="Proteomes" id="UP001418222"/>
    </source>
</evidence>
<name>A0AAP0G6R4_9ASPA</name>
<organism evidence="1 2">
    <name type="scientific">Platanthera zijinensis</name>
    <dbReference type="NCBI Taxonomy" id="2320716"/>
    <lineage>
        <taxon>Eukaryota</taxon>
        <taxon>Viridiplantae</taxon>
        <taxon>Streptophyta</taxon>
        <taxon>Embryophyta</taxon>
        <taxon>Tracheophyta</taxon>
        <taxon>Spermatophyta</taxon>
        <taxon>Magnoliopsida</taxon>
        <taxon>Liliopsida</taxon>
        <taxon>Asparagales</taxon>
        <taxon>Orchidaceae</taxon>
        <taxon>Orchidoideae</taxon>
        <taxon>Orchideae</taxon>
        <taxon>Orchidinae</taxon>
        <taxon>Platanthera</taxon>
    </lineage>
</organism>
<evidence type="ECO:0000313" key="1">
    <source>
        <dbReference type="EMBL" id="KAK8940860.1"/>
    </source>
</evidence>
<dbReference type="Proteomes" id="UP001418222">
    <property type="component" value="Unassembled WGS sequence"/>
</dbReference>
<dbReference type="EMBL" id="JBBWWQ010000008">
    <property type="protein sequence ID" value="KAK8940860.1"/>
    <property type="molecule type" value="Genomic_DNA"/>
</dbReference>
<gene>
    <name evidence="1" type="ORF">KSP39_PZI010671</name>
</gene>
<protein>
    <submittedName>
        <fullName evidence="1">BTB/POZ domain-containing protein</fullName>
    </submittedName>
</protein>
<sequence length="60" mass="6374">MGQSSLGALGSVTVTAEEIFDAASRFLMFSLKRVAADAMLPQLEISSPTELCHSVILSDM</sequence>
<comment type="caution">
    <text evidence="1">The sequence shown here is derived from an EMBL/GenBank/DDBJ whole genome shotgun (WGS) entry which is preliminary data.</text>
</comment>
<proteinExistence type="predicted"/>
<accession>A0AAP0G6R4</accession>